<protein>
    <submittedName>
        <fullName evidence="1">Uncharacterized protein</fullName>
    </submittedName>
</protein>
<accession>A0A645JJK6</accession>
<dbReference type="EMBL" id="VSSQ01143307">
    <property type="protein sequence ID" value="MPN63616.1"/>
    <property type="molecule type" value="Genomic_DNA"/>
</dbReference>
<evidence type="ECO:0000313" key="1">
    <source>
        <dbReference type="EMBL" id="MPN63616.1"/>
    </source>
</evidence>
<reference evidence="1" key="1">
    <citation type="submission" date="2019-08" db="EMBL/GenBank/DDBJ databases">
        <authorList>
            <person name="Kucharzyk K."/>
            <person name="Murdoch R.W."/>
            <person name="Higgins S."/>
            <person name="Loffler F."/>
        </authorList>
    </citation>
    <scope>NUCLEOTIDE SEQUENCE</scope>
</reference>
<name>A0A645JJK6_9ZZZZ</name>
<organism evidence="1">
    <name type="scientific">bioreactor metagenome</name>
    <dbReference type="NCBI Taxonomy" id="1076179"/>
    <lineage>
        <taxon>unclassified sequences</taxon>
        <taxon>metagenomes</taxon>
        <taxon>ecological metagenomes</taxon>
    </lineage>
</organism>
<proteinExistence type="predicted"/>
<gene>
    <name evidence="1" type="ORF">SDC9_211380</name>
</gene>
<comment type="caution">
    <text evidence="1">The sequence shown here is derived from an EMBL/GenBank/DDBJ whole genome shotgun (WGS) entry which is preliminary data.</text>
</comment>
<sequence>MIGVFPALAVADFKIENAVQNLHDILLQFIKSADVKAADHRFGQRIFDHIGHADFFLHLAPVVAGQNITLFGQSNQRFMISDGKRFTGNENLFHIKFLRRLYFLF</sequence>
<dbReference type="AlphaFoldDB" id="A0A645JJK6"/>